<keyword evidence="4" id="KW-1185">Reference proteome</keyword>
<feature type="domain" description="Disease resistance protein At4g27190-like leucine-rich repeats" evidence="2">
    <location>
        <begin position="266"/>
        <end position="332"/>
    </location>
</feature>
<dbReference type="Pfam" id="PF23247">
    <property type="entry name" value="LRR_RPS2"/>
    <property type="match status" value="1"/>
</dbReference>
<evidence type="ECO:0000256" key="1">
    <source>
        <dbReference type="ARBA" id="ARBA00022821"/>
    </source>
</evidence>
<dbReference type="InterPro" id="IPR050905">
    <property type="entry name" value="Plant_NBS-LRR"/>
</dbReference>
<sequence>MQRATWFSIRFVISSKLISNTTYEYTTSRREEEVKMHDLLREMALRITNVKPRYMVRARIESQVPEEQVWVFDLDKVSFIFSYLKGIPDDMAPNCSILSTLLLSSCSLRRIPESFFQYMNNLQVLYFSFNRKLMDFSSCMSNLGSVRVLSLGECKELRFIPPLGKLKNLRVLDVSGTSIKELQYLKLPLCMNARAEDLASLELLEEFRDGFHDLHNFNKFMRKIDGLSFKIERCDDIEWIVKRNTTIDPHCICFHSLIVSCFRNLDLKNLEKLEVRWCNEMEEIVATEEEGSSQRRNLQQHLITSTSSDILILPKLKEFYLEDLPKLKRICEGKLICDSLESITFLPQYEEVAYLYSHCKWTSFSSP</sequence>
<name>A0ABS8WN31_DATST</name>
<reference evidence="3 4" key="1">
    <citation type="journal article" date="2021" name="BMC Genomics">
        <title>Datura genome reveals duplications of psychoactive alkaloid biosynthetic genes and high mutation rate following tissue culture.</title>
        <authorList>
            <person name="Rajewski A."/>
            <person name="Carter-House D."/>
            <person name="Stajich J."/>
            <person name="Litt A."/>
        </authorList>
    </citation>
    <scope>NUCLEOTIDE SEQUENCE [LARGE SCALE GENOMIC DNA]</scope>
    <source>
        <strain evidence="3">AR-01</strain>
    </source>
</reference>
<evidence type="ECO:0000313" key="3">
    <source>
        <dbReference type="EMBL" id="MCE3050905.1"/>
    </source>
</evidence>
<protein>
    <recommendedName>
        <fullName evidence="2">Disease resistance protein At4g27190-like leucine-rich repeats domain-containing protein</fullName>
    </recommendedName>
</protein>
<dbReference type="InterPro" id="IPR032675">
    <property type="entry name" value="LRR_dom_sf"/>
</dbReference>
<dbReference type="PANTHER" id="PTHR33463">
    <property type="entry name" value="NB-ARC DOMAIN-CONTAINING PROTEIN-RELATED"/>
    <property type="match status" value="1"/>
</dbReference>
<accession>A0ABS8WN31</accession>
<comment type="caution">
    <text evidence="3">The sequence shown here is derived from an EMBL/GenBank/DDBJ whole genome shotgun (WGS) entry which is preliminary data.</text>
</comment>
<proteinExistence type="predicted"/>
<dbReference type="Proteomes" id="UP000823775">
    <property type="component" value="Unassembled WGS sequence"/>
</dbReference>
<dbReference type="Pfam" id="PF13855">
    <property type="entry name" value="LRR_8"/>
    <property type="match status" value="1"/>
</dbReference>
<dbReference type="InterPro" id="IPR001611">
    <property type="entry name" value="Leu-rich_rpt"/>
</dbReference>
<dbReference type="PANTHER" id="PTHR33463:SF187">
    <property type="entry name" value="AND NB-ARC DOMAIN DISEASE RESISTANCE PROTEIN, PUTATIVE-RELATED"/>
    <property type="match status" value="1"/>
</dbReference>
<dbReference type="SUPFAM" id="SSF52058">
    <property type="entry name" value="L domain-like"/>
    <property type="match status" value="1"/>
</dbReference>
<evidence type="ECO:0000259" key="2">
    <source>
        <dbReference type="Pfam" id="PF23247"/>
    </source>
</evidence>
<keyword evidence="1" id="KW-0611">Plant defense</keyword>
<dbReference type="EMBL" id="JACEIK010007989">
    <property type="protein sequence ID" value="MCE3050905.1"/>
    <property type="molecule type" value="Genomic_DNA"/>
</dbReference>
<organism evidence="3 4">
    <name type="scientific">Datura stramonium</name>
    <name type="common">Jimsonweed</name>
    <name type="synonym">Common thornapple</name>
    <dbReference type="NCBI Taxonomy" id="4076"/>
    <lineage>
        <taxon>Eukaryota</taxon>
        <taxon>Viridiplantae</taxon>
        <taxon>Streptophyta</taxon>
        <taxon>Embryophyta</taxon>
        <taxon>Tracheophyta</taxon>
        <taxon>Spermatophyta</taxon>
        <taxon>Magnoliopsida</taxon>
        <taxon>eudicotyledons</taxon>
        <taxon>Gunneridae</taxon>
        <taxon>Pentapetalae</taxon>
        <taxon>asterids</taxon>
        <taxon>lamiids</taxon>
        <taxon>Solanales</taxon>
        <taxon>Solanaceae</taxon>
        <taxon>Solanoideae</taxon>
        <taxon>Datureae</taxon>
        <taxon>Datura</taxon>
    </lineage>
</organism>
<dbReference type="Gene3D" id="3.80.10.10">
    <property type="entry name" value="Ribonuclease Inhibitor"/>
    <property type="match status" value="1"/>
</dbReference>
<dbReference type="InterPro" id="IPR057135">
    <property type="entry name" value="At4g27190-like_LRR"/>
</dbReference>
<gene>
    <name evidence="3" type="ORF">HAX54_048399</name>
</gene>
<evidence type="ECO:0000313" key="4">
    <source>
        <dbReference type="Proteomes" id="UP000823775"/>
    </source>
</evidence>